<dbReference type="InterPro" id="IPR037006">
    <property type="entry name" value="CheA-like_homodim_sf"/>
</dbReference>
<reference evidence="17 18" key="1">
    <citation type="journal article" date="2016" name="Nat. Commun.">
        <title>Thousands of microbial genomes shed light on interconnected biogeochemical processes in an aquifer system.</title>
        <authorList>
            <person name="Anantharaman K."/>
            <person name="Brown C.T."/>
            <person name="Hug L.A."/>
            <person name="Sharon I."/>
            <person name="Castelle C.J."/>
            <person name="Probst A.J."/>
            <person name="Thomas B.C."/>
            <person name="Singh A."/>
            <person name="Wilkins M.J."/>
            <person name="Karaoz U."/>
            <person name="Brodie E.L."/>
            <person name="Williams K.H."/>
            <person name="Hubbard S.S."/>
            <person name="Banfield J.F."/>
        </authorList>
    </citation>
    <scope>NUCLEOTIDE SEQUENCE [LARGE SCALE GENOMIC DNA]</scope>
</reference>
<dbReference type="EMBL" id="MFNF01000047">
    <property type="protein sequence ID" value="OGH00311.1"/>
    <property type="molecule type" value="Genomic_DNA"/>
</dbReference>
<dbReference type="InterPro" id="IPR036890">
    <property type="entry name" value="HATPase_C_sf"/>
</dbReference>
<comment type="function">
    <text evidence="11">Involved in the transmission of sensory signals from the chemoreceptors to the flagellar motors. CheA is autophosphorylated; it can transfer its phosphate group to either CheB or CheY.</text>
</comment>
<evidence type="ECO:0000313" key="17">
    <source>
        <dbReference type="EMBL" id="OGH00311.1"/>
    </source>
</evidence>
<dbReference type="SMART" id="SM01231">
    <property type="entry name" value="H-kinase_dim"/>
    <property type="match status" value="1"/>
</dbReference>
<keyword evidence="9" id="KW-0067">ATP-binding</keyword>
<name>A0A1F6GQJ7_9PROT</name>
<dbReference type="SUPFAM" id="SSF50341">
    <property type="entry name" value="CheW-like"/>
    <property type="match status" value="1"/>
</dbReference>
<dbReference type="Pfam" id="PF01627">
    <property type="entry name" value="Hpt"/>
    <property type="match status" value="1"/>
</dbReference>
<evidence type="ECO:0000256" key="10">
    <source>
        <dbReference type="ARBA" id="ARBA00023012"/>
    </source>
</evidence>
<dbReference type="InterPro" id="IPR036641">
    <property type="entry name" value="HPT_dom_sf"/>
</dbReference>
<dbReference type="PROSITE" id="PS50109">
    <property type="entry name" value="HIS_KIN"/>
    <property type="match status" value="1"/>
</dbReference>
<dbReference type="Gene3D" id="2.30.30.40">
    <property type="entry name" value="SH3 Domains"/>
    <property type="match status" value="1"/>
</dbReference>
<dbReference type="InterPro" id="IPR002545">
    <property type="entry name" value="CheW-lke_dom"/>
</dbReference>
<feature type="region of interest" description="Disordered" evidence="13">
    <location>
        <begin position="133"/>
        <end position="159"/>
    </location>
</feature>
<feature type="domain" description="CheW-like" evidence="15">
    <location>
        <begin position="586"/>
        <end position="718"/>
    </location>
</feature>
<comment type="catalytic activity">
    <reaction evidence="1">
        <text>ATP + protein L-histidine = ADP + protein N-phospho-L-histidine.</text>
        <dbReference type="EC" id="2.7.13.3"/>
    </reaction>
</comment>
<sequence>MNYDSALDTYINEANELLTEMEEGLLQMEQGENKPENLNSIFRAAHTIKGSAGLFGLEGIVSFTHGVESLLDGLRAGELLTSADLNAALLECHDHLKALVGQIENQGSPEEQDSLKLRGETLTARLKAFGAKVQEKSPLPPTPPQVPAQQTSPSEGEVSNGAWHLSLRFGRNSLKDGMDPLSFIRYLSTLGQILQIQTLDDGLPALEALDPENCYLGFEIAFQGEVDKQTLEEVFGFVRADSQIHILPPRSRISEYTKLIEELPEENLRLGEILVRCGSLTRRELEEALQIQTEKQAQSINSPLGDILVAETGVSLQPLVDAALGKQAQVQENKSKEAHLIRVDAEKLDLLINLIGELVIAGAGASLRAQNTRDADLIESVSTLADLVEEARDAALKLRMVQIGATFNKFQRVVRDMSKELGKEIDLVITGAETELDKTVVEKIGDPLMHLVRNAIDHGVESASQRQKSGKPSKGTLKLNAYHDSGSIVIEVSDDGAGLNRGKILKKAIAQGLVQEGQNLSETEINHLIFAPGFSTAEAVTNLSGRGVGMDVVKRNISALRGTVDLESLPGQGTTCRIRLPLTLAIIDGFQVAVGDFSYVIPLEMVQECVELSEAKNRLQGNRQYLNLRGLVLPTIQLRDLFQVKGTPPRRASVVVVQSGGNKAGLVVDRLVGELQTVIKPLGRLFTQVQGIGGSTILGNGEVALILDIPGLVQKVTSTENRSLQAAV</sequence>
<dbReference type="InterPro" id="IPR051315">
    <property type="entry name" value="Bact_Chemotaxis_CheA"/>
</dbReference>
<dbReference type="InterPro" id="IPR004358">
    <property type="entry name" value="Sig_transdc_His_kin-like_C"/>
</dbReference>
<dbReference type="FunFam" id="3.30.565.10:FF:000016">
    <property type="entry name" value="Chemotaxis protein CheA, putative"/>
    <property type="match status" value="1"/>
</dbReference>
<evidence type="ECO:0000256" key="7">
    <source>
        <dbReference type="ARBA" id="ARBA00022741"/>
    </source>
</evidence>
<keyword evidence="4" id="KW-0145">Chemotaxis</keyword>
<proteinExistence type="predicted"/>
<dbReference type="GO" id="GO:0000155">
    <property type="term" value="F:phosphorelay sensor kinase activity"/>
    <property type="evidence" value="ECO:0007669"/>
    <property type="project" value="InterPro"/>
</dbReference>
<evidence type="ECO:0000256" key="6">
    <source>
        <dbReference type="ARBA" id="ARBA00022679"/>
    </source>
</evidence>
<evidence type="ECO:0000256" key="13">
    <source>
        <dbReference type="SAM" id="MobiDB-lite"/>
    </source>
</evidence>
<protein>
    <recommendedName>
        <fullName evidence="3">Chemotaxis protein CheA</fullName>
        <ecNumber evidence="2">2.7.13.3</ecNumber>
    </recommendedName>
</protein>
<comment type="caution">
    <text evidence="17">The sequence shown here is derived from an EMBL/GenBank/DDBJ whole genome shotgun (WGS) entry which is preliminary data.</text>
</comment>
<dbReference type="SUPFAM" id="SSF47226">
    <property type="entry name" value="Histidine-containing phosphotransfer domain, HPT domain"/>
    <property type="match status" value="1"/>
</dbReference>
<dbReference type="GO" id="GO:0005737">
    <property type="term" value="C:cytoplasm"/>
    <property type="evidence" value="ECO:0007669"/>
    <property type="project" value="InterPro"/>
</dbReference>
<dbReference type="InterPro" id="IPR003594">
    <property type="entry name" value="HATPase_dom"/>
</dbReference>
<dbReference type="Pfam" id="PF02895">
    <property type="entry name" value="H-kinase_dim"/>
    <property type="match status" value="1"/>
</dbReference>
<dbReference type="SUPFAM" id="SSF47384">
    <property type="entry name" value="Homodimeric domain of signal transducing histidine kinase"/>
    <property type="match status" value="1"/>
</dbReference>
<dbReference type="SMART" id="SM00073">
    <property type="entry name" value="HPT"/>
    <property type="match status" value="1"/>
</dbReference>
<feature type="modified residue" description="Phosphohistidine" evidence="12">
    <location>
        <position position="46"/>
    </location>
</feature>
<evidence type="ECO:0000256" key="2">
    <source>
        <dbReference type="ARBA" id="ARBA00012438"/>
    </source>
</evidence>
<evidence type="ECO:0000256" key="12">
    <source>
        <dbReference type="PROSITE-ProRule" id="PRU00110"/>
    </source>
</evidence>
<evidence type="ECO:0000259" key="14">
    <source>
        <dbReference type="PROSITE" id="PS50109"/>
    </source>
</evidence>
<feature type="domain" description="Histidine kinase" evidence="14">
    <location>
        <begin position="336"/>
        <end position="584"/>
    </location>
</feature>
<evidence type="ECO:0000259" key="15">
    <source>
        <dbReference type="PROSITE" id="PS50851"/>
    </source>
</evidence>
<evidence type="ECO:0000256" key="5">
    <source>
        <dbReference type="ARBA" id="ARBA00022553"/>
    </source>
</evidence>
<dbReference type="PANTHER" id="PTHR43395:SF10">
    <property type="entry name" value="CHEMOTAXIS PROTEIN CHEA"/>
    <property type="match status" value="1"/>
</dbReference>
<dbReference type="CDD" id="cd16916">
    <property type="entry name" value="HATPase_CheA-like"/>
    <property type="match status" value="1"/>
</dbReference>
<dbReference type="Gene3D" id="1.10.287.560">
    <property type="entry name" value="Histidine kinase CheA-like, homodimeric domain"/>
    <property type="match status" value="1"/>
</dbReference>
<keyword evidence="7" id="KW-0547">Nucleotide-binding</keyword>
<dbReference type="PROSITE" id="PS50851">
    <property type="entry name" value="CHEW"/>
    <property type="match status" value="1"/>
</dbReference>
<keyword evidence="5 12" id="KW-0597">Phosphoprotein</keyword>
<dbReference type="Pfam" id="PF02518">
    <property type="entry name" value="HATPase_c"/>
    <property type="match status" value="1"/>
</dbReference>
<dbReference type="Proteomes" id="UP000177583">
    <property type="component" value="Unassembled WGS sequence"/>
</dbReference>
<dbReference type="Gene3D" id="3.30.565.10">
    <property type="entry name" value="Histidine kinase-like ATPase, C-terminal domain"/>
    <property type="match status" value="1"/>
</dbReference>
<evidence type="ECO:0000256" key="8">
    <source>
        <dbReference type="ARBA" id="ARBA00022777"/>
    </source>
</evidence>
<dbReference type="PRINTS" id="PR00344">
    <property type="entry name" value="BCTRLSENSOR"/>
</dbReference>
<evidence type="ECO:0000259" key="16">
    <source>
        <dbReference type="PROSITE" id="PS50894"/>
    </source>
</evidence>
<dbReference type="SUPFAM" id="SSF55874">
    <property type="entry name" value="ATPase domain of HSP90 chaperone/DNA topoisomerase II/histidine kinase"/>
    <property type="match status" value="1"/>
</dbReference>
<gene>
    <name evidence="17" type="ORF">A2557_09570</name>
</gene>
<evidence type="ECO:0000313" key="18">
    <source>
        <dbReference type="Proteomes" id="UP000177583"/>
    </source>
</evidence>
<evidence type="ECO:0000256" key="11">
    <source>
        <dbReference type="ARBA" id="ARBA00035100"/>
    </source>
</evidence>
<dbReference type="CDD" id="cd00731">
    <property type="entry name" value="CheA_reg"/>
    <property type="match status" value="1"/>
</dbReference>
<dbReference type="GO" id="GO:0006935">
    <property type="term" value="P:chemotaxis"/>
    <property type="evidence" value="ECO:0007669"/>
    <property type="project" value="UniProtKB-KW"/>
</dbReference>
<dbReference type="PANTHER" id="PTHR43395">
    <property type="entry name" value="SENSOR HISTIDINE KINASE CHEA"/>
    <property type="match status" value="1"/>
</dbReference>
<dbReference type="SMART" id="SM00387">
    <property type="entry name" value="HATPase_c"/>
    <property type="match status" value="1"/>
</dbReference>
<dbReference type="GO" id="GO:0005524">
    <property type="term" value="F:ATP binding"/>
    <property type="evidence" value="ECO:0007669"/>
    <property type="project" value="UniProtKB-KW"/>
</dbReference>
<feature type="domain" description="HPt" evidence="16">
    <location>
        <begin position="1"/>
        <end position="103"/>
    </location>
</feature>
<evidence type="ECO:0000256" key="1">
    <source>
        <dbReference type="ARBA" id="ARBA00000085"/>
    </source>
</evidence>
<dbReference type="InterPro" id="IPR005467">
    <property type="entry name" value="His_kinase_dom"/>
</dbReference>
<dbReference type="InterPro" id="IPR036097">
    <property type="entry name" value="HisK_dim/P_sf"/>
</dbReference>
<keyword evidence="10" id="KW-0902">Two-component regulatory system</keyword>
<dbReference type="EC" id="2.7.13.3" evidence="2"/>
<dbReference type="InterPro" id="IPR004105">
    <property type="entry name" value="CheA-like_dim"/>
</dbReference>
<evidence type="ECO:0000256" key="4">
    <source>
        <dbReference type="ARBA" id="ARBA00022500"/>
    </source>
</evidence>
<dbReference type="PROSITE" id="PS50894">
    <property type="entry name" value="HPT"/>
    <property type="match status" value="1"/>
</dbReference>
<accession>A0A1F6GQJ7</accession>
<keyword evidence="8" id="KW-0418">Kinase</keyword>
<dbReference type="AlphaFoldDB" id="A0A1F6GQJ7"/>
<organism evidence="17 18">
    <name type="scientific">Candidatus Lambdaproteobacteria bacterium RIFOXYD2_FULL_56_26</name>
    <dbReference type="NCBI Taxonomy" id="1817773"/>
    <lineage>
        <taxon>Bacteria</taxon>
        <taxon>Pseudomonadati</taxon>
        <taxon>Pseudomonadota</taxon>
        <taxon>Candidatus Lambdaproteobacteria</taxon>
    </lineage>
</organism>
<dbReference type="InterPro" id="IPR008207">
    <property type="entry name" value="Sig_transdc_His_kin_Hpt_dom"/>
</dbReference>
<dbReference type="Gene3D" id="1.20.120.160">
    <property type="entry name" value="HPT domain"/>
    <property type="match status" value="1"/>
</dbReference>
<dbReference type="CDD" id="cd00088">
    <property type="entry name" value="HPT"/>
    <property type="match status" value="1"/>
</dbReference>
<evidence type="ECO:0000256" key="3">
    <source>
        <dbReference type="ARBA" id="ARBA00021495"/>
    </source>
</evidence>
<dbReference type="InterPro" id="IPR036061">
    <property type="entry name" value="CheW-like_dom_sf"/>
</dbReference>
<keyword evidence="6" id="KW-0808">Transferase</keyword>
<dbReference type="SMART" id="SM00260">
    <property type="entry name" value="CheW"/>
    <property type="match status" value="1"/>
</dbReference>
<dbReference type="Pfam" id="PF01584">
    <property type="entry name" value="CheW"/>
    <property type="match status" value="1"/>
</dbReference>
<evidence type="ECO:0000256" key="9">
    <source>
        <dbReference type="ARBA" id="ARBA00022840"/>
    </source>
</evidence>